<dbReference type="RefSeq" id="WP_002138066.1">
    <property type="nucleotide sequence ID" value="NZ_JH804672.1"/>
</dbReference>
<name>J9C7F3_BACCE</name>
<reference evidence="1 2" key="1">
    <citation type="submission" date="2012-04" db="EMBL/GenBank/DDBJ databases">
        <title>The Genome Sequence of Bacillus cereus HuA2-1.</title>
        <authorList>
            <consortium name="The Broad Institute Genome Sequencing Platform"/>
            <consortium name="The Broad Institute Genome Sequencing Center for Infectious Disease"/>
            <person name="Feldgarden M."/>
            <person name="Van der Auwera G.A."/>
            <person name="Mahillon J."/>
            <person name="Duprez V."/>
            <person name="Timmery S."/>
            <person name="Mattelet C."/>
            <person name="Dierick K."/>
            <person name="Sun M."/>
            <person name="Yu Z."/>
            <person name="Zhu L."/>
            <person name="Hu X."/>
            <person name="Shank E.B."/>
            <person name="Swiecicka I."/>
            <person name="Hansen B.M."/>
            <person name="Andrup L."/>
            <person name="Young S.K."/>
            <person name="Zeng Q."/>
            <person name="Gargeya S."/>
            <person name="Fitzgerald M."/>
            <person name="Haas B."/>
            <person name="Abouelleil A."/>
            <person name="Alvarado L."/>
            <person name="Arachchi H.M."/>
            <person name="Berlin A."/>
            <person name="Chapman S.B."/>
            <person name="Goldberg J."/>
            <person name="Griggs A."/>
            <person name="Gujja S."/>
            <person name="Hansen M."/>
            <person name="Howarth C."/>
            <person name="Imamovic A."/>
            <person name="Larimer J."/>
            <person name="McCowen C."/>
            <person name="Montmayeur A."/>
            <person name="Murphy C."/>
            <person name="Neiman D."/>
            <person name="Pearson M."/>
            <person name="Priest M."/>
            <person name="Roberts A."/>
            <person name="Saif S."/>
            <person name="Shea T."/>
            <person name="Sisk P."/>
            <person name="Sykes S."/>
            <person name="Wortman J."/>
            <person name="Nusbaum C."/>
            <person name="Birren B."/>
        </authorList>
    </citation>
    <scope>NUCLEOTIDE SEQUENCE [LARGE SCALE GENOMIC DNA]</scope>
    <source>
        <strain evidence="1 2">HuA2-1</strain>
    </source>
</reference>
<sequence length="55" mass="5938">MKDVKIEDLGEELKIIVDGKEIACATHMAKAVAENLLVCLDQAGAINLTIENLTK</sequence>
<evidence type="ECO:0000313" key="1">
    <source>
        <dbReference type="EMBL" id="EJV82095.1"/>
    </source>
</evidence>
<organism evidence="1 2">
    <name type="scientific">Bacillus cereus HuA2-1</name>
    <dbReference type="NCBI Taxonomy" id="1053201"/>
    <lineage>
        <taxon>Bacteria</taxon>
        <taxon>Bacillati</taxon>
        <taxon>Bacillota</taxon>
        <taxon>Bacilli</taxon>
        <taxon>Bacillales</taxon>
        <taxon>Bacillaceae</taxon>
        <taxon>Bacillus</taxon>
        <taxon>Bacillus cereus group</taxon>
    </lineage>
</organism>
<proteinExistence type="predicted"/>
<comment type="caution">
    <text evidence="1">The sequence shown here is derived from an EMBL/GenBank/DDBJ whole genome shotgun (WGS) entry which is preliminary data.</text>
</comment>
<dbReference type="Proteomes" id="UP000004136">
    <property type="component" value="Unassembled WGS sequence"/>
</dbReference>
<evidence type="ECO:0000313" key="2">
    <source>
        <dbReference type="Proteomes" id="UP000004136"/>
    </source>
</evidence>
<dbReference type="EMBL" id="AHDV01000024">
    <property type="protein sequence ID" value="EJV82095.1"/>
    <property type="molecule type" value="Genomic_DNA"/>
</dbReference>
<gene>
    <name evidence="1" type="ORF">IG3_03497</name>
</gene>
<dbReference type="HOGENOM" id="CLU_202987_0_0_9"/>
<dbReference type="PATRIC" id="fig|1053201.3.peg.3575"/>
<dbReference type="AlphaFoldDB" id="J9C7F3"/>
<accession>J9C7F3</accession>
<protein>
    <submittedName>
        <fullName evidence="1">Uncharacterized protein</fullName>
    </submittedName>
</protein>